<name>A0ACC2FZ23_DALPE</name>
<keyword evidence="2" id="KW-1185">Reference proteome</keyword>
<sequence>MSPNWLASWLLGWLAGATSLLRKVFGEKKGKYTTGKTPSPFPEPGSYLLSITDLCGLSTPTPNHLHTEEPSRLFNAFVPGSNWSNILDKKPLSSS</sequence>
<reference evidence="1" key="1">
    <citation type="submission" date="2021-05" db="EMBL/GenBank/DDBJ databases">
        <authorList>
            <person name="Pan Q."/>
            <person name="Jouanno E."/>
            <person name="Zahm M."/>
            <person name="Klopp C."/>
            <person name="Cabau C."/>
            <person name="Louis A."/>
            <person name="Berthelot C."/>
            <person name="Parey E."/>
            <person name="Roest Crollius H."/>
            <person name="Montfort J."/>
            <person name="Robinson-Rechavi M."/>
            <person name="Bouchez O."/>
            <person name="Lampietro C."/>
            <person name="Lopez Roques C."/>
            <person name="Donnadieu C."/>
            <person name="Postlethwait J."/>
            <person name="Bobe J."/>
            <person name="Dillon D."/>
            <person name="Chandos A."/>
            <person name="von Hippel F."/>
            <person name="Guiguen Y."/>
        </authorList>
    </citation>
    <scope>NUCLEOTIDE SEQUENCE</scope>
    <source>
        <strain evidence="1">YG-Jan2019</strain>
    </source>
</reference>
<accession>A0ACC2FZ23</accession>
<proteinExistence type="predicted"/>
<dbReference type="EMBL" id="CM055747">
    <property type="protein sequence ID" value="KAJ7996576.1"/>
    <property type="molecule type" value="Genomic_DNA"/>
</dbReference>
<organism evidence="1 2">
    <name type="scientific">Dallia pectoralis</name>
    <name type="common">Alaska blackfish</name>
    <dbReference type="NCBI Taxonomy" id="75939"/>
    <lineage>
        <taxon>Eukaryota</taxon>
        <taxon>Metazoa</taxon>
        <taxon>Chordata</taxon>
        <taxon>Craniata</taxon>
        <taxon>Vertebrata</taxon>
        <taxon>Euteleostomi</taxon>
        <taxon>Actinopterygii</taxon>
        <taxon>Neopterygii</taxon>
        <taxon>Teleostei</taxon>
        <taxon>Protacanthopterygii</taxon>
        <taxon>Esociformes</taxon>
        <taxon>Umbridae</taxon>
        <taxon>Dallia</taxon>
    </lineage>
</organism>
<gene>
    <name evidence="1" type="ORF">DPEC_G00238500</name>
</gene>
<protein>
    <submittedName>
        <fullName evidence="1">Uncharacterized protein</fullName>
    </submittedName>
</protein>
<comment type="caution">
    <text evidence="1">The sequence shown here is derived from an EMBL/GenBank/DDBJ whole genome shotgun (WGS) entry which is preliminary data.</text>
</comment>
<dbReference type="Proteomes" id="UP001157502">
    <property type="component" value="Chromosome 20"/>
</dbReference>
<evidence type="ECO:0000313" key="1">
    <source>
        <dbReference type="EMBL" id="KAJ7996576.1"/>
    </source>
</evidence>
<evidence type="ECO:0000313" key="2">
    <source>
        <dbReference type="Proteomes" id="UP001157502"/>
    </source>
</evidence>